<dbReference type="InterPro" id="IPR002068">
    <property type="entry name" value="A-crystallin/Hsp20_dom"/>
</dbReference>
<feature type="compositionally biased region" description="Low complexity" evidence="4">
    <location>
        <begin position="38"/>
        <end position="47"/>
    </location>
</feature>
<dbReference type="SUPFAM" id="SSF49764">
    <property type="entry name" value="HSP20-like chaperones"/>
    <property type="match status" value="1"/>
</dbReference>
<dbReference type="PANTHER" id="PTHR11527">
    <property type="entry name" value="HEAT-SHOCK PROTEIN 20 FAMILY MEMBER"/>
    <property type="match status" value="1"/>
</dbReference>
<dbReference type="PROSITE" id="PS01031">
    <property type="entry name" value="SHSP"/>
    <property type="match status" value="1"/>
</dbReference>
<feature type="compositionally biased region" description="Polar residues" evidence="4">
    <location>
        <begin position="204"/>
        <end position="213"/>
    </location>
</feature>
<feature type="compositionally biased region" description="Polar residues" evidence="4">
    <location>
        <begin position="122"/>
        <end position="134"/>
    </location>
</feature>
<evidence type="ECO:0000313" key="7">
    <source>
        <dbReference type="Proteomes" id="UP001172155"/>
    </source>
</evidence>
<reference evidence="6" key="1">
    <citation type="submission" date="2023-06" db="EMBL/GenBank/DDBJ databases">
        <title>Genome-scale phylogeny and comparative genomics of the fungal order Sordariales.</title>
        <authorList>
            <consortium name="Lawrence Berkeley National Laboratory"/>
            <person name="Hensen N."/>
            <person name="Bonometti L."/>
            <person name="Westerberg I."/>
            <person name="Brannstrom I.O."/>
            <person name="Guillou S."/>
            <person name="Cros-Aarteil S."/>
            <person name="Calhoun S."/>
            <person name="Haridas S."/>
            <person name="Kuo A."/>
            <person name="Mondo S."/>
            <person name="Pangilinan J."/>
            <person name="Riley R."/>
            <person name="LaButti K."/>
            <person name="Andreopoulos B."/>
            <person name="Lipzen A."/>
            <person name="Chen C."/>
            <person name="Yanf M."/>
            <person name="Daum C."/>
            <person name="Ng V."/>
            <person name="Clum A."/>
            <person name="Steindorff A."/>
            <person name="Ohm R."/>
            <person name="Martin F."/>
            <person name="Silar P."/>
            <person name="Natvig D."/>
            <person name="Lalanne C."/>
            <person name="Gautier V."/>
            <person name="Ament-velasquez S.L."/>
            <person name="Kruys A."/>
            <person name="Hutchinson M.I."/>
            <person name="Powell A.J."/>
            <person name="Barry K."/>
            <person name="Miller A.N."/>
            <person name="Grigoriev I.V."/>
            <person name="Debuchy R."/>
            <person name="Gladieux P."/>
            <person name="Thoren M.H."/>
            <person name="Johannesson H."/>
        </authorList>
    </citation>
    <scope>NUCLEOTIDE SEQUENCE</scope>
    <source>
        <strain evidence="6">SMH3187-1</strain>
    </source>
</reference>
<feature type="domain" description="SHSP" evidence="5">
    <location>
        <begin position="68"/>
        <end position="307"/>
    </location>
</feature>
<name>A0AA40EPA8_9PEZI</name>
<comment type="similarity">
    <text evidence="2 3">Belongs to the small heat shock protein (HSP20) family.</text>
</comment>
<evidence type="ECO:0000256" key="3">
    <source>
        <dbReference type="RuleBase" id="RU003616"/>
    </source>
</evidence>
<feature type="region of interest" description="Disordered" evidence="4">
    <location>
        <begin position="38"/>
        <end position="72"/>
    </location>
</feature>
<dbReference type="InterPro" id="IPR031107">
    <property type="entry name" value="Small_HSP"/>
</dbReference>
<evidence type="ECO:0000256" key="4">
    <source>
        <dbReference type="SAM" id="MobiDB-lite"/>
    </source>
</evidence>
<feature type="compositionally biased region" description="Low complexity" evidence="4">
    <location>
        <begin position="135"/>
        <end position="157"/>
    </location>
</feature>
<dbReference type="AlphaFoldDB" id="A0AA40EPA8"/>
<dbReference type="InterPro" id="IPR008978">
    <property type="entry name" value="HSP20-like_chaperone"/>
</dbReference>
<dbReference type="Proteomes" id="UP001172155">
    <property type="component" value="Unassembled WGS sequence"/>
</dbReference>
<gene>
    <name evidence="6" type="ORF">B0T18DRAFT_481387</name>
</gene>
<keyword evidence="7" id="KW-1185">Reference proteome</keyword>
<feature type="region of interest" description="Disordered" evidence="4">
    <location>
        <begin position="121"/>
        <end position="251"/>
    </location>
</feature>
<sequence>MLSFFGHPYIAPAACYEPEPEPSLDALLRLFSGLDNARAPFHPAQRPQPRRPQRPQACAPRHMNVRPRPVSTFTPRFDVRETANAYVLHGDLAGLQRDNVRVDFVDPQTLVIRGRVERVYENQPQQQTEEGTVNTTAPETTPTEISAPEPTTTEPAAVLEQNKPEEEVEIDWEEVESTTSSTHSKYHRPTVEDDADDDNDTHSHVSTPKSVTSETAKPATKETETAPAPETKEVQKAAAPQAPAPAPAKAASERVWLSERSVGEFSRAFTFAERVDQDRVTATLDNGVLSVVVPKAPRHVVRRVLIF</sequence>
<evidence type="ECO:0000259" key="5">
    <source>
        <dbReference type="PROSITE" id="PS01031"/>
    </source>
</evidence>
<evidence type="ECO:0000256" key="2">
    <source>
        <dbReference type="PROSITE-ProRule" id="PRU00285"/>
    </source>
</evidence>
<comment type="caution">
    <text evidence="6">The sequence shown here is derived from an EMBL/GenBank/DDBJ whole genome shotgun (WGS) entry which is preliminary data.</text>
</comment>
<keyword evidence="1" id="KW-0346">Stress response</keyword>
<dbReference type="Pfam" id="PF00011">
    <property type="entry name" value="HSP20"/>
    <property type="match status" value="1"/>
</dbReference>
<feature type="compositionally biased region" description="Basic and acidic residues" evidence="4">
    <location>
        <begin position="219"/>
        <end position="235"/>
    </location>
</feature>
<organism evidence="6 7">
    <name type="scientific">Schizothecium vesticola</name>
    <dbReference type="NCBI Taxonomy" id="314040"/>
    <lineage>
        <taxon>Eukaryota</taxon>
        <taxon>Fungi</taxon>
        <taxon>Dikarya</taxon>
        <taxon>Ascomycota</taxon>
        <taxon>Pezizomycotina</taxon>
        <taxon>Sordariomycetes</taxon>
        <taxon>Sordariomycetidae</taxon>
        <taxon>Sordariales</taxon>
        <taxon>Schizotheciaceae</taxon>
        <taxon>Schizothecium</taxon>
    </lineage>
</organism>
<accession>A0AA40EPA8</accession>
<protein>
    <submittedName>
        <fullName evidence="6">HSP20-like chaperone</fullName>
    </submittedName>
</protein>
<evidence type="ECO:0000313" key="6">
    <source>
        <dbReference type="EMBL" id="KAK0743000.1"/>
    </source>
</evidence>
<dbReference type="EMBL" id="JAUKUD010000005">
    <property type="protein sequence ID" value="KAK0743000.1"/>
    <property type="molecule type" value="Genomic_DNA"/>
</dbReference>
<proteinExistence type="inferred from homology"/>
<feature type="compositionally biased region" description="Acidic residues" evidence="4">
    <location>
        <begin position="166"/>
        <end position="176"/>
    </location>
</feature>
<evidence type="ECO:0000256" key="1">
    <source>
        <dbReference type="ARBA" id="ARBA00023016"/>
    </source>
</evidence>
<dbReference type="Gene3D" id="2.60.40.790">
    <property type="match status" value="1"/>
</dbReference>
<dbReference type="CDD" id="cd06464">
    <property type="entry name" value="ACD_sHsps-like"/>
    <property type="match status" value="1"/>
</dbReference>